<feature type="transmembrane region" description="Helical" evidence="4">
    <location>
        <begin position="140"/>
        <end position="159"/>
    </location>
</feature>
<keyword evidence="4" id="KW-0812">Transmembrane</keyword>
<organism evidence="6 7">
    <name type="scientific">Micromonospora costi</name>
    <dbReference type="NCBI Taxonomy" id="1530042"/>
    <lineage>
        <taxon>Bacteria</taxon>
        <taxon>Bacillati</taxon>
        <taxon>Actinomycetota</taxon>
        <taxon>Actinomycetes</taxon>
        <taxon>Micromonosporales</taxon>
        <taxon>Micromonosporaceae</taxon>
        <taxon>Micromonospora</taxon>
    </lineage>
</organism>
<evidence type="ECO:0000256" key="2">
    <source>
        <dbReference type="ARBA" id="ARBA00022777"/>
    </source>
</evidence>
<evidence type="ECO:0000256" key="1">
    <source>
        <dbReference type="ARBA" id="ARBA00022679"/>
    </source>
</evidence>
<dbReference type="InterPro" id="IPR050482">
    <property type="entry name" value="Sensor_HK_TwoCompSys"/>
</dbReference>
<dbReference type="Gene3D" id="1.20.5.1930">
    <property type="match status" value="1"/>
</dbReference>
<gene>
    <name evidence="6" type="ORF">D7193_21940</name>
</gene>
<dbReference type="PANTHER" id="PTHR24421">
    <property type="entry name" value="NITRATE/NITRITE SENSOR PROTEIN NARX-RELATED"/>
    <property type="match status" value="1"/>
</dbReference>
<keyword evidence="1" id="KW-0808">Transferase</keyword>
<dbReference type="Gene3D" id="3.30.565.10">
    <property type="entry name" value="Histidine kinase-like ATPase, C-terminal domain"/>
    <property type="match status" value="1"/>
</dbReference>
<dbReference type="GO" id="GO:0000155">
    <property type="term" value="F:phosphorelay sensor kinase activity"/>
    <property type="evidence" value="ECO:0007669"/>
    <property type="project" value="InterPro"/>
</dbReference>
<sequence length="396" mass="41293">MAGPCGGGPTIGSVAQEAAGPRVDRRLRRARTVTLLSLATGTWASLLTLVGVAREPDPTRAVLGAAGAVLFAAGQAAVLYATVTPWLAQRWRRRSEVGLAVLAVLSVPLVGPVATGAWPTWAWLGAALFGMAPLLVRPPVAAVVAAAALAVSAAVGVWTGGPVWRFLLVTGGVGAGVAVVNWVQIWFWDLLVEAREGQVAQARLAAAEERLRFARDVHDVLGHDLTVIALKAELAARLAGVDAERAAREAAEAQRLATSALTEVRETVHGYRTVDLAEQLDAVAGVLRSCGIRCAVVPPAADLPPAAAGDLAAVLREAGTNVLRHSRAGWCRIEIVRDGDTARMTVTNDGAADRAPDGRSNGLRGLADRLATTGGRLRVRREENVFTLEATVPVAP</sequence>
<name>A0A3A9ZY08_9ACTN</name>
<comment type="caution">
    <text evidence="6">The sequence shown here is derived from an EMBL/GenBank/DDBJ whole genome shotgun (WGS) entry which is preliminary data.</text>
</comment>
<dbReference type="InterPro" id="IPR011712">
    <property type="entry name" value="Sig_transdc_His_kin_sub3_dim/P"/>
</dbReference>
<dbReference type="InterPro" id="IPR036890">
    <property type="entry name" value="HATPase_C_sf"/>
</dbReference>
<evidence type="ECO:0000313" key="7">
    <source>
        <dbReference type="Proteomes" id="UP000279968"/>
    </source>
</evidence>
<evidence type="ECO:0000256" key="4">
    <source>
        <dbReference type="SAM" id="Phobius"/>
    </source>
</evidence>
<dbReference type="CDD" id="cd16917">
    <property type="entry name" value="HATPase_UhpB-NarQ-NarX-like"/>
    <property type="match status" value="1"/>
</dbReference>
<dbReference type="EMBL" id="RBAN01000004">
    <property type="protein sequence ID" value="RKN53185.1"/>
    <property type="molecule type" value="Genomic_DNA"/>
</dbReference>
<keyword evidence="3" id="KW-0902">Two-component regulatory system</keyword>
<accession>A0A3A9ZY08</accession>
<feature type="transmembrane region" description="Helical" evidence="4">
    <location>
        <begin position="166"/>
        <end position="188"/>
    </location>
</feature>
<dbReference type="SUPFAM" id="SSF55874">
    <property type="entry name" value="ATPase domain of HSP90 chaperone/DNA topoisomerase II/histidine kinase"/>
    <property type="match status" value="1"/>
</dbReference>
<dbReference type="PANTHER" id="PTHR24421:SF63">
    <property type="entry name" value="SENSOR HISTIDINE KINASE DESK"/>
    <property type="match status" value="1"/>
</dbReference>
<dbReference type="GO" id="GO:0016020">
    <property type="term" value="C:membrane"/>
    <property type="evidence" value="ECO:0007669"/>
    <property type="project" value="InterPro"/>
</dbReference>
<protein>
    <submittedName>
        <fullName evidence="6">Histidine kinase</fullName>
    </submittedName>
</protein>
<feature type="domain" description="Signal transduction histidine kinase subgroup 3 dimerisation and phosphoacceptor" evidence="5">
    <location>
        <begin position="209"/>
        <end position="275"/>
    </location>
</feature>
<dbReference type="Proteomes" id="UP000279968">
    <property type="component" value="Unassembled WGS sequence"/>
</dbReference>
<keyword evidence="2 6" id="KW-0418">Kinase</keyword>
<proteinExistence type="predicted"/>
<dbReference type="Pfam" id="PF07730">
    <property type="entry name" value="HisKA_3"/>
    <property type="match status" value="1"/>
</dbReference>
<feature type="transmembrane region" description="Helical" evidence="4">
    <location>
        <begin position="99"/>
        <end position="120"/>
    </location>
</feature>
<evidence type="ECO:0000259" key="5">
    <source>
        <dbReference type="Pfam" id="PF07730"/>
    </source>
</evidence>
<keyword evidence="4" id="KW-1133">Transmembrane helix</keyword>
<evidence type="ECO:0000313" key="6">
    <source>
        <dbReference type="EMBL" id="RKN53185.1"/>
    </source>
</evidence>
<reference evidence="6 7" key="1">
    <citation type="journal article" date="2015" name="Int. J. Syst. Evol. Microbiol.">
        <title>Micromonospora costi sp. nov., isolated from a leaf of Costus speciosus.</title>
        <authorList>
            <person name="Thawai C."/>
        </authorList>
    </citation>
    <scope>NUCLEOTIDE SEQUENCE [LARGE SCALE GENOMIC DNA]</scope>
    <source>
        <strain evidence="6 7">CS1-12</strain>
    </source>
</reference>
<feature type="transmembrane region" description="Helical" evidence="4">
    <location>
        <begin position="65"/>
        <end position="87"/>
    </location>
</feature>
<feature type="transmembrane region" description="Helical" evidence="4">
    <location>
        <begin position="32"/>
        <end position="53"/>
    </location>
</feature>
<evidence type="ECO:0000256" key="3">
    <source>
        <dbReference type="ARBA" id="ARBA00023012"/>
    </source>
</evidence>
<keyword evidence="7" id="KW-1185">Reference proteome</keyword>
<dbReference type="AlphaFoldDB" id="A0A3A9ZY08"/>
<keyword evidence="4" id="KW-0472">Membrane</keyword>
<dbReference type="GO" id="GO:0046983">
    <property type="term" value="F:protein dimerization activity"/>
    <property type="evidence" value="ECO:0007669"/>
    <property type="project" value="InterPro"/>
</dbReference>
<dbReference type="OrthoDB" id="5241784at2"/>